<dbReference type="InterPro" id="IPR028082">
    <property type="entry name" value="Peripla_BP_I"/>
</dbReference>
<dbReference type="SUPFAM" id="SSF53822">
    <property type="entry name" value="Periplasmic binding protein-like I"/>
    <property type="match status" value="1"/>
</dbReference>
<dbReference type="InterPro" id="IPR046335">
    <property type="entry name" value="LacI/GalR-like_sensor"/>
</dbReference>
<evidence type="ECO:0000313" key="5">
    <source>
        <dbReference type="EMBL" id="BCJ46670.1"/>
    </source>
</evidence>
<dbReference type="Pfam" id="PF13377">
    <property type="entry name" value="Peripla_BP_3"/>
    <property type="match status" value="1"/>
</dbReference>
<keyword evidence="2" id="KW-0238">DNA-binding</keyword>
<dbReference type="Gene3D" id="3.40.50.2300">
    <property type="match status" value="2"/>
</dbReference>
<dbReference type="Pfam" id="PF00356">
    <property type="entry name" value="LacI"/>
    <property type="match status" value="1"/>
</dbReference>
<dbReference type="SMART" id="SM00354">
    <property type="entry name" value="HTH_LACI"/>
    <property type="match status" value="1"/>
</dbReference>
<dbReference type="PANTHER" id="PTHR30146">
    <property type="entry name" value="LACI-RELATED TRANSCRIPTIONAL REPRESSOR"/>
    <property type="match status" value="1"/>
</dbReference>
<evidence type="ECO:0000256" key="3">
    <source>
        <dbReference type="ARBA" id="ARBA00023163"/>
    </source>
</evidence>
<sequence>MRESRAGLADVARQAGVSPATASRVLTGSGPASATSRAAVLAAAERLGYRPHPVARQLASGSGTRVVFAVRDERADILRDPFVTRATTAIATALCPDGLGVSVRHLGLECAADLDELATDRGLAALVLAGHDRALLDALPPRLRGRTAVIGAGGTDVDSAAGVGALLSHLYVIGRRRIALISGPAWLAASAAPVAAYRELTRSAGLPARVVRGDFTSDRGRAAARAILRRWPDTDAIATVSDATALGALQALAALGIQVPDDVAVTGFDDVPLAGAVHPALSTATHPVEEIAAAAARRALGEVVPTTLFPSSPVLRATA</sequence>
<keyword evidence="6" id="KW-1185">Reference proteome</keyword>
<dbReference type="Gene3D" id="1.10.260.40">
    <property type="entry name" value="lambda repressor-like DNA-binding domains"/>
    <property type="match status" value="1"/>
</dbReference>
<dbReference type="InterPro" id="IPR000843">
    <property type="entry name" value="HTH_LacI"/>
</dbReference>
<evidence type="ECO:0000256" key="2">
    <source>
        <dbReference type="ARBA" id="ARBA00023125"/>
    </source>
</evidence>
<proteinExistence type="predicted"/>
<dbReference type="PROSITE" id="PS00356">
    <property type="entry name" value="HTH_LACI_1"/>
    <property type="match status" value="1"/>
</dbReference>
<accession>A0ABN6CNE5</accession>
<dbReference type="Proteomes" id="UP000676967">
    <property type="component" value="Chromosome"/>
</dbReference>
<evidence type="ECO:0000313" key="6">
    <source>
        <dbReference type="Proteomes" id="UP000676967"/>
    </source>
</evidence>
<dbReference type="InterPro" id="IPR010982">
    <property type="entry name" value="Lambda_DNA-bd_dom_sf"/>
</dbReference>
<dbReference type="CDD" id="cd01392">
    <property type="entry name" value="HTH_LacI"/>
    <property type="match status" value="1"/>
</dbReference>
<dbReference type="PANTHER" id="PTHR30146:SF109">
    <property type="entry name" value="HTH-TYPE TRANSCRIPTIONAL REGULATOR GALS"/>
    <property type="match status" value="1"/>
</dbReference>
<gene>
    <name evidence="5" type="ORF">Aiant_73270</name>
</gene>
<dbReference type="EMBL" id="AP023356">
    <property type="protein sequence ID" value="BCJ46670.1"/>
    <property type="molecule type" value="Genomic_DNA"/>
</dbReference>
<dbReference type="RefSeq" id="WP_189331742.1">
    <property type="nucleotide sequence ID" value="NZ_AP023356.1"/>
</dbReference>
<dbReference type="PROSITE" id="PS50932">
    <property type="entry name" value="HTH_LACI_2"/>
    <property type="match status" value="1"/>
</dbReference>
<dbReference type="SUPFAM" id="SSF47413">
    <property type="entry name" value="lambda repressor-like DNA-binding domains"/>
    <property type="match status" value="1"/>
</dbReference>
<protein>
    <submittedName>
        <fullName evidence="5">LacI family transcriptional regulator</fullName>
    </submittedName>
</protein>
<name>A0ABN6CNE5_9ACTN</name>
<evidence type="ECO:0000259" key="4">
    <source>
        <dbReference type="PROSITE" id="PS50932"/>
    </source>
</evidence>
<organism evidence="5 6">
    <name type="scientific">Actinoplanes ianthinogenes</name>
    <dbReference type="NCBI Taxonomy" id="122358"/>
    <lineage>
        <taxon>Bacteria</taxon>
        <taxon>Bacillati</taxon>
        <taxon>Actinomycetota</taxon>
        <taxon>Actinomycetes</taxon>
        <taxon>Micromonosporales</taxon>
        <taxon>Micromonosporaceae</taxon>
        <taxon>Actinoplanes</taxon>
    </lineage>
</organism>
<keyword evidence="3" id="KW-0804">Transcription</keyword>
<evidence type="ECO:0000256" key="1">
    <source>
        <dbReference type="ARBA" id="ARBA00023015"/>
    </source>
</evidence>
<feature type="domain" description="HTH lacI-type" evidence="4">
    <location>
        <begin position="6"/>
        <end position="60"/>
    </location>
</feature>
<keyword evidence="1" id="KW-0805">Transcription regulation</keyword>
<reference evidence="5 6" key="1">
    <citation type="submission" date="2020-08" db="EMBL/GenBank/DDBJ databases">
        <title>Whole genome shotgun sequence of Actinoplanes ianthinogenes NBRC 13996.</title>
        <authorList>
            <person name="Komaki H."/>
            <person name="Tamura T."/>
        </authorList>
    </citation>
    <scope>NUCLEOTIDE SEQUENCE [LARGE SCALE GENOMIC DNA]</scope>
    <source>
        <strain evidence="5 6">NBRC 13996</strain>
    </source>
</reference>